<dbReference type="InterPro" id="IPR038461">
    <property type="entry name" value="Schlafen_AlbA_2_dom_sf"/>
</dbReference>
<dbReference type="KEGG" id="bdm:EQG53_13305"/>
<evidence type="ECO:0000313" key="4">
    <source>
        <dbReference type="Proteomes" id="UP000287388"/>
    </source>
</evidence>
<evidence type="ECO:0000259" key="1">
    <source>
        <dbReference type="Pfam" id="PF04326"/>
    </source>
</evidence>
<proteinExistence type="predicted"/>
<dbReference type="EMBL" id="CP035093">
    <property type="protein sequence ID" value="QAT15245.1"/>
    <property type="molecule type" value="Genomic_DNA"/>
</dbReference>
<protein>
    <submittedName>
        <fullName evidence="2">ATP-binding protein</fullName>
    </submittedName>
</protein>
<sequence>MMFEKAFDEISRGDLETLVEARIPEGRRLEYKRDHYGRNDEARREFAADVSALANSQGGYLLIGVAEENGIAIDISGVEAPNPDALILAIAESIRSSFEPQILGFRVRWVEIVPGRGVLMIQVDRSWLAPHRVVVARDNRFFTRDENGKHPMSVTELRRAFLFAAEVEERIRQFRNDRLALLTANEGPLAVNDEQPRLILHIVPQATFTDGLQVSFDPRRGIRPLGASGWNLMHSLDGLVSYSGSEERFETVRAFSTLFRNGVVEAVAQVYAGPQGEQRSISLTGLERDVIPGIEDFLDTLAHYAVPPPYYLMLSLVGVRGLSAPTNEWRNGLCYPHRADRTLLPELLIDDATIAASSSTWLRPTFDLLWNSFGHSGSPNYDRDGHYAVR</sequence>
<gene>
    <name evidence="2" type="ORF">EQG53_13305</name>
    <name evidence="3" type="ORF">I6H83_09160</name>
</gene>
<organism evidence="2 4">
    <name type="scientific">Brevundimonas diminuta</name>
    <name type="common">Pseudomonas diminuta</name>
    <dbReference type="NCBI Taxonomy" id="293"/>
    <lineage>
        <taxon>Bacteria</taxon>
        <taxon>Pseudomonadati</taxon>
        <taxon>Pseudomonadota</taxon>
        <taxon>Alphaproteobacteria</taxon>
        <taxon>Caulobacterales</taxon>
        <taxon>Caulobacteraceae</taxon>
        <taxon>Brevundimonas</taxon>
    </lineage>
</organism>
<evidence type="ECO:0000313" key="3">
    <source>
        <dbReference type="EMBL" id="QQB87371.1"/>
    </source>
</evidence>
<accession>A0A410NZL8</accession>
<evidence type="ECO:0000313" key="2">
    <source>
        <dbReference type="EMBL" id="QAT15245.1"/>
    </source>
</evidence>
<dbReference type="Pfam" id="PF04326">
    <property type="entry name" value="SLFN_AlbA_2"/>
    <property type="match status" value="1"/>
</dbReference>
<reference evidence="2 4" key="1">
    <citation type="submission" date="2019-01" db="EMBL/GenBank/DDBJ databases">
        <title>Brevundimonas diminuta Genome sequencing and assembly.</title>
        <authorList>
            <person name="Chen H."/>
        </authorList>
    </citation>
    <scope>NUCLEOTIDE SEQUENCE [LARGE SCALE GENOMIC DNA]</scope>
    <source>
        <strain evidence="2">ATCC</strain>
        <strain evidence="4">ATCC(B) 19146</strain>
    </source>
</reference>
<dbReference type="InterPro" id="IPR007421">
    <property type="entry name" value="Schlafen_AlbA_2_dom"/>
</dbReference>
<dbReference type="AlphaFoldDB" id="A0A410NZL8"/>
<evidence type="ECO:0000313" key="5">
    <source>
        <dbReference type="Proteomes" id="UP000596117"/>
    </source>
</evidence>
<dbReference type="GO" id="GO:0005524">
    <property type="term" value="F:ATP binding"/>
    <property type="evidence" value="ECO:0007669"/>
    <property type="project" value="UniProtKB-KW"/>
</dbReference>
<name>A0A410NZL8_BREDI</name>
<keyword evidence="2" id="KW-0067">ATP-binding</keyword>
<dbReference type="PANTHER" id="PTHR30595">
    <property type="entry name" value="GLPR-RELATED TRANSCRIPTIONAL REPRESSOR"/>
    <property type="match status" value="1"/>
</dbReference>
<dbReference type="EMBL" id="CP066026">
    <property type="protein sequence ID" value="QQB87371.1"/>
    <property type="molecule type" value="Genomic_DNA"/>
</dbReference>
<keyword evidence="2" id="KW-0547">Nucleotide-binding</keyword>
<dbReference type="Gene3D" id="3.30.950.30">
    <property type="entry name" value="Schlafen, AAA domain"/>
    <property type="match status" value="1"/>
</dbReference>
<keyword evidence="5" id="KW-1185">Reference proteome</keyword>
<dbReference type="PANTHER" id="PTHR30595:SF6">
    <property type="entry name" value="SCHLAFEN ALBA-2 DOMAIN-CONTAINING PROTEIN"/>
    <property type="match status" value="1"/>
</dbReference>
<dbReference type="Proteomes" id="UP000287388">
    <property type="component" value="Chromosome"/>
</dbReference>
<dbReference type="Proteomes" id="UP000596117">
    <property type="component" value="Chromosome"/>
</dbReference>
<feature type="domain" description="Schlafen AlbA-2" evidence="1">
    <location>
        <begin position="25"/>
        <end position="153"/>
    </location>
</feature>
<reference evidence="3 5" key="2">
    <citation type="submission" date="2020-12" db="EMBL/GenBank/DDBJ databases">
        <title>FDA dAtabase for Regulatory Grade micrObial Sequences (FDA-ARGOS): Supporting development and validation of Infectious Disease Dx tests.</title>
        <authorList>
            <person name="Kerrigan L."/>
            <person name="Long C."/>
            <person name="Tallon L."/>
            <person name="Sadzewicz L."/>
            <person name="Zhao X."/>
            <person name="Boylan J."/>
            <person name="Ott S."/>
            <person name="Bowen H."/>
            <person name="Vavikolanu K."/>
            <person name="Mehta A."/>
            <person name="Aluvathingal J."/>
            <person name="Nadendla S."/>
            <person name="Yan Y."/>
            <person name="Sichtig H."/>
        </authorList>
    </citation>
    <scope>NUCLEOTIDE SEQUENCE [LARGE SCALE GENOMIC DNA]</scope>
    <source>
        <strain evidence="3 5">FDAARGOS_1026</strain>
    </source>
</reference>
<dbReference type="RefSeq" id="WP_046652984.1">
    <property type="nucleotide sequence ID" value="NZ_BJNC01000036.1"/>
</dbReference>